<evidence type="ECO:0000256" key="1">
    <source>
        <dbReference type="SAM" id="MobiDB-lite"/>
    </source>
</evidence>
<comment type="caution">
    <text evidence="3">The sequence shown here is derived from an EMBL/GenBank/DDBJ whole genome shotgun (WGS) entry which is preliminary data.</text>
</comment>
<organism evidence="3 4">
    <name type="scientific">Candidatus Allofournierella merdipullorum</name>
    <dbReference type="NCBI Taxonomy" id="2838595"/>
    <lineage>
        <taxon>Bacteria</taxon>
        <taxon>Bacillati</taxon>
        <taxon>Bacillota</taxon>
        <taxon>Clostridia</taxon>
        <taxon>Eubacteriales</taxon>
        <taxon>Oscillospiraceae</taxon>
        <taxon>Allofournierella</taxon>
    </lineage>
</organism>
<evidence type="ECO:0000256" key="2">
    <source>
        <dbReference type="SAM" id="SignalP"/>
    </source>
</evidence>
<evidence type="ECO:0008006" key="5">
    <source>
        <dbReference type="Google" id="ProtNLM"/>
    </source>
</evidence>
<protein>
    <recommendedName>
        <fullName evidence="5">Lipoprotein</fullName>
    </recommendedName>
</protein>
<dbReference type="PROSITE" id="PS51257">
    <property type="entry name" value="PROKAR_LIPOPROTEIN"/>
    <property type="match status" value="1"/>
</dbReference>
<feature type="compositionally biased region" description="Low complexity" evidence="1">
    <location>
        <begin position="26"/>
        <end position="37"/>
    </location>
</feature>
<gene>
    <name evidence="3" type="ORF">H9813_01845</name>
</gene>
<dbReference type="EMBL" id="DXBV01000019">
    <property type="protein sequence ID" value="HIZ29962.1"/>
    <property type="molecule type" value="Genomic_DNA"/>
</dbReference>
<evidence type="ECO:0000313" key="4">
    <source>
        <dbReference type="Proteomes" id="UP000824035"/>
    </source>
</evidence>
<accession>A0A9D2IYV1</accession>
<dbReference type="AlphaFoldDB" id="A0A9D2IYV1"/>
<proteinExistence type="predicted"/>
<feature type="chain" id="PRO_5038417308" description="Lipoprotein" evidence="2">
    <location>
        <begin position="23"/>
        <end position="338"/>
    </location>
</feature>
<feature type="region of interest" description="Disordered" evidence="1">
    <location>
        <begin position="26"/>
        <end position="48"/>
    </location>
</feature>
<feature type="signal peptide" evidence="2">
    <location>
        <begin position="1"/>
        <end position="22"/>
    </location>
</feature>
<name>A0A9D2IYV1_9FIRM</name>
<reference evidence="3" key="2">
    <citation type="submission" date="2021-04" db="EMBL/GenBank/DDBJ databases">
        <authorList>
            <person name="Gilroy R."/>
        </authorList>
    </citation>
    <scope>NUCLEOTIDE SEQUENCE</scope>
    <source>
        <strain evidence="3">ChiGjej4B4-18154</strain>
    </source>
</reference>
<sequence>MKRILAAALACAVLLAGCAAPAPTSEAPASTPAASLPEPTPDPAPAPKEVSLEEWQTFMPADAPSFLFNSTELALDEDVLWPEQLELFIPYWEGTPEDADAAFGLPAGSFSVWEDSYYSPVEGTIAIHAEGYVPPQTPVQQVTVKVPWVEFTFNRSAAYTVPAALDRQAAGALAAAQYFLSHHHGTHHGLEPCTYDEATWSYTATEGAMYVRYSELEQFLGCVFTPEASGEMLGGPLAADARPEPSLFYQGGDDTIRFMMSDAGGDISHCGTLYTEPTLQPDGSLLFWQLSLHLDEEDENFVGWGQGRQYTPVEAYVTPVRLVLSETGWRVAEYSLSL</sequence>
<reference evidence="3" key="1">
    <citation type="journal article" date="2021" name="PeerJ">
        <title>Extensive microbial diversity within the chicken gut microbiome revealed by metagenomics and culture.</title>
        <authorList>
            <person name="Gilroy R."/>
            <person name="Ravi A."/>
            <person name="Getino M."/>
            <person name="Pursley I."/>
            <person name="Horton D.L."/>
            <person name="Alikhan N.F."/>
            <person name="Baker D."/>
            <person name="Gharbi K."/>
            <person name="Hall N."/>
            <person name="Watson M."/>
            <person name="Adriaenssens E.M."/>
            <person name="Foster-Nyarko E."/>
            <person name="Jarju S."/>
            <person name="Secka A."/>
            <person name="Antonio M."/>
            <person name="Oren A."/>
            <person name="Chaudhuri R.R."/>
            <person name="La Ragione R."/>
            <person name="Hildebrand F."/>
            <person name="Pallen M.J."/>
        </authorList>
    </citation>
    <scope>NUCLEOTIDE SEQUENCE</scope>
    <source>
        <strain evidence="3">ChiGjej4B4-18154</strain>
    </source>
</reference>
<evidence type="ECO:0000313" key="3">
    <source>
        <dbReference type="EMBL" id="HIZ29962.1"/>
    </source>
</evidence>
<keyword evidence="2" id="KW-0732">Signal</keyword>
<dbReference type="Proteomes" id="UP000824035">
    <property type="component" value="Unassembled WGS sequence"/>
</dbReference>